<reference evidence="5" key="1">
    <citation type="journal article" date="2023" name="PhytoFront">
        <title>Draft Genome Resources of Seven Strains of Tilletia horrida, Causal Agent of Kernel Smut of Rice.</title>
        <authorList>
            <person name="Khanal S."/>
            <person name="Antony Babu S."/>
            <person name="Zhou X.G."/>
        </authorList>
    </citation>
    <scope>NUCLEOTIDE SEQUENCE</scope>
    <source>
        <strain evidence="5">TX6</strain>
    </source>
</reference>
<evidence type="ECO:0000256" key="1">
    <source>
        <dbReference type="ARBA" id="ARBA00006043"/>
    </source>
</evidence>
<sequence>MERIRTHAGFLEFIAEEGNVHLPAWMMRTLGLNEGDPIRIIGKQLPTGKLVKLQAQTVDFLEITNCLTFELLVMDIVPEADGIVIIETDLEVDFAAPKGYVEPAPVPKAPPPSMASKLKIDANKTESISPSGTSTPGAGAGTGASGSAAGAGGAGAGTTPARRGSNVTGEGKKERPIEGLDPHSLVRRTGIPRIVISDTRIGEIRVPAALNLPFGKLFFGYDVKPAETTEERKAREKTGADAKKPFSGSGGQTLSARPAA</sequence>
<dbReference type="Gene3D" id="2.40.40.50">
    <property type="entry name" value="Ubiquitin fusion degradation protein UFD1, N-terminal domain"/>
    <property type="match status" value="1"/>
</dbReference>
<feature type="domain" description="Ubiquitin fusion degradation protein UFD1 N-terminal subdomain 1" evidence="4">
    <location>
        <begin position="4"/>
        <end position="46"/>
    </location>
</feature>
<dbReference type="GO" id="GO:0036503">
    <property type="term" value="P:ERAD pathway"/>
    <property type="evidence" value="ECO:0007669"/>
    <property type="project" value="TreeGrafter"/>
</dbReference>
<evidence type="ECO:0000313" key="5">
    <source>
        <dbReference type="EMBL" id="KAK0543021.1"/>
    </source>
</evidence>
<accession>A0AAN6JNK7</accession>
<name>A0AAN6JNK7_9BASI</name>
<comment type="similarity">
    <text evidence="1">Belongs to the UFD1 family.</text>
</comment>
<evidence type="ECO:0000256" key="3">
    <source>
        <dbReference type="SAM" id="MobiDB-lite"/>
    </source>
</evidence>
<organism evidence="5 6">
    <name type="scientific">Tilletia horrida</name>
    <dbReference type="NCBI Taxonomy" id="155126"/>
    <lineage>
        <taxon>Eukaryota</taxon>
        <taxon>Fungi</taxon>
        <taxon>Dikarya</taxon>
        <taxon>Basidiomycota</taxon>
        <taxon>Ustilaginomycotina</taxon>
        <taxon>Exobasidiomycetes</taxon>
        <taxon>Tilletiales</taxon>
        <taxon>Tilletiaceae</taxon>
        <taxon>Tilletia</taxon>
    </lineage>
</organism>
<evidence type="ECO:0000259" key="4">
    <source>
        <dbReference type="Pfam" id="PF03152"/>
    </source>
</evidence>
<evidence type="ECO:0000313" key="6">
    <source>
        <dbReference type="Proteomes" id="UP001176517"/>
    </source>
</evidence>
<evidence type="ECO:0000256" key="2">
    <source>
        <dbReference type="ARBA" id="ARBA00022786"/>
    </source>
</evidence>
<feature type="compositionally biased region" description="Basic and acidic residues" evidence="3">
    <location>
        <begin position="228"/>
        <end position="244"/>
    </location>
</feature>
<dbReference type="EMBL" id="JAPDMZ010000410">
    <property type="protein sequence ID" value="KAK0543021.1"/>
    <property type="molecule type" value="Genomic_DNA"/>
</dbReference>
<dbReference type="InterPro" id="IPR055417">
    <property type="entry name" value="UFD1_N1"/>
</dbReference>
<dbReference type="PANTHER" id="PTHR12555">
    <property type="entry name" value="UBIQUITIN FUSION DEGRADATON PROTEIN 1"/>
    <property type="match status" value="1"/>
</dbReference>
<dbReference type="AlphaFoldDB" id="A0AAN6JNK7"/>
<feature type="region of interest" description="Disordered" evidence="3">
    <location>
        <begin position="228"/>
        <end position="260"/>
    </location>
</feature>
<dbReference type="PANTHER" id="PTHR12555:SF13">
    <property type="entry name" value="UBIQUITIN RECOGNITION FACTOR IN ER-ASSOCIATED DEGRADATION PROTEIN 1"/>
    <property type="match status" value="1"/>
</dbReference>
<dbReference type="GO" id="GO:0006511">
    <property type="term" value="P:ubiquitin-dependent protein catabolic process"/>
    <property type="evidence" value="ECO:0007669"/>
    <property type="project" value="InterPro"/>
</dbReference>
<comment type="caution">
    <text evidence="5">The sequence shown here is derived from an EMBL/GenBank/DDBJ whole genome shotgun (WGS) entry which is preliminary data.</text>
</comment>
<feature type="compositionally biased region" description="Gly residues" evidence="3">
    <location>
        <begin position="138"/>
        <end position="156"/>
    </location>
</feature>
<dbReference type="GO" id="GO:0031593">
    <property type="term" value="F:polyubiquitin modification-dependent protein binding"/>
    <property type="evidence" value="ECO:0007669"/>
    <property type="project" value="TreeGrafter"/>
</dbReference>
<proteinExistence type="inferred from homology"/>
<keyword evidence="6" id="KW-1185">Reference proteome</keyword>
<dbReference type="Proteomes" id="UP001176517">
    <property type="component" value="Unassembled WGS sequence"/>
</dbReference>
<feature type="compositionally biased region" description="Basic and acidic residues" evidence="3">
    <location>
        <begin position="170"/>
        <end position="181"/>
    </location>
</feature>
<protein>
    <submittedName>
        <fullName evidence="5">Ubiquitin fusion degradation protein</fullName>
    </submittedName>
</protein>
<dbReference type="InterPro" id="IPR004854">
    <property type="entry name" value="Ufd1-like"/>
</dbReference>
<gene>
    <name evidence="5" type="primary">UFD1_2</name>
    <name evidence="5" type="ORF">OC846_006554</name>
</gene>
<keyword evidence="2" id="KW-0833">Ubl conjugation pathway</keyword>
<dbReference type="GO" id="GO:0034098">
    <property type="term" value="C:VCP-NPL4-UFD1 AAA ATPase complex"/>
    <property type="evidence" value="ECO:0007669"/>
    <property type="project" value="TreeGrafter"/>
</dbReference>
<dbReference type="InterPro" id="IPR042299">
    <property type="entry name" value="Ufd1-like_Nn"/>
</dbReference>
<feature type="region of interest" description="Disordered" evidence="3">
    <location>
        <begin position="125"/>
        <end position="182"/>
    </location>
</feature>
<dbReference type="Pfam" id="PF03152">
    <property type="entry name" value="UFD1_N1"/>
    <property type="match status" value="1"/>
</dbReference>